<accession>A0A4C1WB23</accession>
<evidence type="ECO:0000256" key="1">
    <source>
        <dbReference type="SAM" id="MobiDB-lite"/>
    </source>
</evidence>
<sequence length="813" mass="91609">MLPVKLPSSSAKRQVTLHAEPDSQPGGKGLEWRPRTGRHRVGTWVGLQQGRPSMSDGRKRLSGAEYKKKAKMKKEEQEQVIRKTIKMDSFLTSGSKSSVVRPGTSTTCTDTTQSKKNETDSNSAVRQRLSPVEQSASKKTDNYDFDNEAVEESSISMSMTIEDPSPNPTSSTSNEQVLTTVNLNKDPALWEINDTLRRIIARSGFDQNKSCDLSKSEKIYGDRRRFLPVQIDEEIIYWRNVLKRVVAVVKRLCSRGLAFRGKNEKFGDPYNGNYSREEACKSLRDSWHAVIQTLKSIKDDCTEKPVTRQEAAGILSNLEKLETAVMVVVWNVFLERINKMSLQIQASTVDLITVADLYESLHRLVSELEKRQKAYHEFNEKFSFLTKMSELLPSTLTEKAISLEKMYPNDLKSDLVQECLHFQCHFSSERISIKPDSGSLKSLSLFLRKQNLEHIYPNLDIALRMALCTPVTNCSDSGLDLDSDSDLALHPDLALDLALAVDPDFVLGSNPGFTLDLIHIRLYQRKTYFWIENTSIAAKITLLCKLFCSPLDPTLVFLIFRFQNTTDVDRFIFTSIRIPDNALIRVKSTGLTCRGVEREAAATGSDDGSGALRPFALLLHRLGGAPLELLQETVYLRFYARRGARHGHHRYTQNKQTLRPLHISTLPPIGYSCVCFILRSHPEFIHYRAKFVHRPASGDIKGPRRTNETSAVGECDDMSLRTPPHAITRRVENKATPTDIYRSGREQLCHGVAGTRRCASFTDVRGRCGRREEAGRRRAHAVRAVGRRQTASLVSGGVSRNRVEVPIAHLQTD</sequence>
<dbReference type="AlphaFoldDB" id="A0A4C1WB23"/>
<protein>
    <submittedName>
        <fullName evidence="2">Uncharacterized protein</fullName>
    </submittedName>
</protein>
<dbReference type="EMBL" id="BGZK01000526">
    <property type="protein sequence ID" value="GBP48576.1"/>
    <property type="molecule type" value="Genomic_DNA"/>
</dbReference>
<dbReference type="STRING" id="151549.A0A4C1WB23"/>
<comment type="caution">
    <text evidence="2">The sequence shown here is derived from an EMBL/GenBank/DDBJ whole genome shotgun (WGS) entry which is preliminary data.</text>
</comment>
<evidence type="ECO:0000313" key="2">
    <source>
        <dbReference type="EMBL" id="GBP48576.1"/>
    </source>
</evidence>
<feature type="region of interest" description="Disordered" evidence="1">
    <location>
        <begin position="1"/>
        <end position="74"/>
    </location>
</feature>
<organism evidence="2 3">
    <name type="scientific">Eumeta variegata</name>
    <name type="common">Bagworm moth</name>
    <name type="synonym">Eumeta japonica</name>
    <dbReference type="NCBI Taxonomy" id="151549"/>
    <lineage>
        <taxon>Eukaryota</taxon>
        <taxon>Metazoa</taxon>
        <taxon>Ecdysozoa</taxon>
        <taxon>Arthropoda</taxon>
        <taxon>Hexapoda</taxon>
        <taxon>Insecta</taxon>
        <taxon>Pterygota</taxon>
        <taxon>Neoptera</taxon>
        <taxon>Endopterygota</taxon>
        <taxon>Lepidoptera</taxon>
        <taxon>Glossata</taxon>
        <taxon>Ditrysia</taxon>
        <taxon>Tineoidea</taxon>
        <taxon>Psychidae</taxon>
        <taxon>Oiketicinae</taxon>
        <taxon>Eumeta</taxon>
    </lineage>
</organism>
<reference evidence="2 3" key="1">
    <citation type="journal article" date="2019" name="Commun. Biol.">
        <title>The bagworm genome reveals a unique fibroin gene that provides high tensile strength.</title>
        <authorList>
            <person name="Kono N."/>
            <person name="Nakamura H."/>
            <person name="Ohtoshi R."/>
            <person name="Tomita M."/>
            <person name="Numata K."/>
            <person name="Arakawa K."/>
        </authorList>
    </citation>
    <scope>NUCLEOTIDE SEQUENCE [LARGE SCALE GENOMIC DNA]</scope>
</reference>
<feature type="region of interest" description="Disordered" evidence="1">
    <location>
        <begin position="92"/>
        <end position="146"/>
    </location>
</feature>
<proteinExistence type="predicted"/>
<keyword evidence="3" id="KW-1185">Reference proteome</keyword>
<gene>
    <name evidence="2" type="ORF">EVAR_38552_1</name>
</gene>
<dbReference type="Proteomes" id="UP000299102">
    <property type="component" value="Unassembled WGS sequence"/>
</dbReference>
<evidence type="ECO:0000313" key="3">
    <source>
        <dbReference type="Proteomes" id="UP000299102"/>
    </source>
</evidence>
<name>A0A4C1WB23_EUMVA</name>
<dbReference type="OrthoDB" id="10063284at2759"/>